<feature type="signal peptide" evidence="2">
    <location>
        <begin position="1"/>
        <end position="19"/>
    </location>
</feature>
<protein>
    <submittedName>
        <fullName evidence="3">Similar to APOD: Apolipoprotein D (Homo sapiens)</fullName>
    </submittedName>
</protein>
<dbReference type="GO" id="GO:0000302">
    <property type="term" value="P:response to reactive oxygen species"/>
    <property type="evidence" value="ECO:0007669"/>
    <property type="project" value="TreeGrafter"/>
</dbReference>
<feature type="region of interest" description="Disordered" evidence="1">
    <location>
        <begin position="254"/>
        <end position="291"/>
    </location>
</feature>
<accession>A0A8J2MY48</accession>
<dbReference type="InterPro" id="IPR012674">
    <property type="entry name" value="Calycin"/>
</dbReference>
<dbReference type="AlphaFoldDB" id="A0A8J2MY48"/>
<evidence type="ECO:0000313" key="3">
    <source>
        <dbReference type="EMBL" id="CAG5103115.1"/>
    </source>
</evidence>
<dbReference type="OrthoDB" id="6728016at2759"/>
<dbReference type="SUPFAM" id="SSF50814">
    <property type="entry name" value="Lipocalins"/>
    <property type="match status" value="1"/>
</dbReference>
<keyword evidence="4" id="KW-1185">Reference proteome</keyword>
<evidence type="ECO:0000256" key="2">
    <source>
        <dbReference type="SAM" id="SignalP"/>
    </source>
</evidence>
<sequence>MKEITVALLAISFLALTNAHTYHMGECPVVQPVTDFQMSRLRDIKSIVTHNLCQQFLGYWYVIQKTSTASKCVGYNYTRGDEPGEYTISQESNHPVLGLTPLKHEYRYTGELTVPEPSTPALMQVRFPLSVAGSASHVIFATDYDNYAGIFTCQKLGFAHRRSATILSRMKELDKTKVDAIRTKLSSYGVDPYDLSIVPQSGCNAGQDPVKIDINPDTFSSENVGKIFRKAGDKIKNGFEWVVNAGNNVYHKITGSESNDSGKDNIKDQQPGTVRPISHPKIETNEVEWIP</sequence>
<dbReference type="Proteomes" id="UP000786811">
    <property type="component" value="Unassembled WGS sequence"/>
</dbReference>
<keyword evidence="2" id="KW-0732">Signal</keyword>
<proteinExistence type="predicted"/>
<dbReference type="PANTHER" id="PTHR10612:SF49">
    <property type="entry name" value="APOLIPOPROTEIN D-LIKE PROTEIN"/>
    <property type="match status" value="1"/>
</dbReference>
<name>A0A8J2MY48_COTCN</name>
<evidence type="ECO:0000256" key="1">
    <source>
        <dbReference type="SAM" id="MobiDB-lite"/>
    </source>
</evidence>
<dbReference type="GO" id="GO:0006629">
    <property type="term" value="P:lipid metabolic process"/>
    <property type="evidence" value="ECO:0007669"/>
    <property type="project" value="TreeGrafter"/>
</dbReference>
<dbReference type="GO" id="GO:0005737">
    <property type="term" value="C:cytoplasm"/>
    <property type="evidence" value="ECO:0007669"/>
    <property type="project" value="TreeGrafter"/>
</dbReference>
<gene>
    <name evidence="3" type="ORF">HICCMSTLAB_LOCUS11348</name>
</gene>
<evidence type="ECO:0000313" key="4">
    <source>
        <dbReference type="Proteomes" id="UP000786811"/>
    </source>
</evidence>
<feature type="chain" id="PRO_5035187002" evidence="2">
    <location>
        <begin position="20"/>
        <end position="291"/>
    </location>
</feature>
<dbReference type="Gene3D" id="2.40.128.20">
    <property type="match status" value="1"/>
</dbReference>
<comment type="caution">
    <text evidence="3">The sequence shown here is derived from an EMBL/GenBank/DDBJ whole genome shotgun (WGS) entry which is preliminary data.</text>
</comment>
<dbReference type="EMBL" id="CAJNRD030001123">
    <property type="protein sequence ID" value="CAG5103115.1"/>
    <property type="molecule type" value="Genomic_DNA"/>
</dbReference>
<reference evidence="3" key="1">
    <citation type="submission" date="2021-04" db="EMBL/GenBank/DDBJ databases">
        <authorList>
            <person name="Chebbi M.A.C M."/>
        </authorList>
    </citation>
    <scope>NUCLEOTIDE SEQUENCE</scope>
</reference>
<organism evidence="3 4">
    <name type="scientific">Cotesia congregata</name>
    <name type="common">Parasitoid wasp</name>
    <name type="synonym">Apanteles congregatus</name>
    <dbReference type="NCBI Taxonomy" id="51543"/>
    <lineage>
        <taxon>Eukaryota</taxon>
        <taxon>Metazoa</taxon>
        <taxon>Ecdysozoa</taxon>
        <taxon>Arthropoda</taxon>
        <taxon>Hexapoda</taxon>
        <taxon>Insecta</taxon>
        <taxon>Pterygota</taxon>
        <taxon>Neoptera</taxon>
        <taxon>Endopterygota</taxon>
        <taxon>Hymenoptera</taxon>
        <taxon>Apocrita</taxon>
        <taxon>Ichneumonoidea</taxon>
        <taxon>Braconidae</taxon>
        <taxon>Microgastrinae</taxon>
        <taxon>Cotesia</taxon>
    </lineage>
</organism>
<dbReference type="PANTHER" id="PTHR10612">
    <property type="entry name" value="APOLIPOPROTEIN D"/>
    <property type="match status" value="1"/>
</dbReference>